<feature type="transmembrane region" description="Helical" evidence="7">
    <location>
        <begin position="98"/>
        <end position="121"/>
    </location>
</feature>
<dbReference type="Proteomes" id="UP000199215">
    <property type="component" value="Unassembled WGS sequence"/>
</dbReference>
<evidence type="ECO:0000256" key="1">
    <source>
        <dbReference type="ARBA" id="ARBA00004651"/>
    </source>
</evidence>
<evidence type="ECO:0000256" key="8">
    <source>
        <dbReference type="SAM" id="MobiDB-lite"/>
    </source>
</evidence>
<feature type="region of interest" description="Disordered" evidence="8">
    <location>
        <begin position="1"/>
        <end position="32"/>
    </location>
</feature>
<dbReference type="STRING" id="1267564.SAMN05192561_10272"/>
<sequence length="289" mass="30564">MGTDTTSTAAETEATGDRVTPKGAAETPESTDRMAVLERLTSRRARYGTGGIAAFVIGWFLVSLTQPSYVLPTPAAVATTFIEEASSGGLLVAIGQSVLHWIPGTIVGTALGVACGVVAGWNPTIDEVTSPVVRLLRPVPPLALIGFAIAWFGINHAGAAFIIAIGAFWINFYAAYGGVEGVSEDLVDVGRSLGVDGDRELLQHVVIPAASPEILTGIRTGIGRCWMLVVAAEIFGVPGIGRRILRASNNLQVDVVIAYILVLSLLFLIVDTAFRATQRRLLVWRGETR</sequence>
<dbReference type="InterPro" id="IPR035906">
    <property type="entry name" value="MetI-like_sf"/>
</dbReference>
<organism evidence="10 11">
    <name type="scientific">Halopenitus malekzadehii</name>
    <dbReference type="NCBI Taxonomy" id="1267564"/>
    <lineage>
        <taxon>Archaea</taxon>
        <taxon>Methanobacteriati</taxon>
        <taxon>Methanobacteriota</taxon>
        <taxon>Stenosarchaea group</taxon>
        <taxon>Halobacteria</taxon>
        <taxon>Halobacteriales</taxon>
        <taxon>Haloferacaceae</taxon>
        <taxon>Halopenitus</taxon>
    </lineage>
</organism>
<evidence type="ECO:0000256" key="5">
    <source>
        <dbReference type="ARBA" id="ARBA00022989"/>
    </source>
</evidence>
<keyword evidence="2 7" id="KW-0813">Transport</keyword>
<name>A0A1H6IAV0_9EURY</name>
<feature type="domain" description="ABC transmembrane type-1" evidence="9">
    <location>
        <begin position="94"/>
        <end position="274"/>
    </location>
</feature>
<dbReference type="AlphaFoldDB" id="A0A1H6IAV0"/>
<protein>
    <submittedName>
        <fullName evidence="10">NitT/TauT family transport system permease protein</fullName>
    </submittedName>
</protein>
<keyword evidence="6 7" id="KW-0472">Membrane</keyword>
<dbReference type="InterPro" id="IPR000515">
    <property type="entry name" value="MetI-like"/>
</dbReference>
<dbReference type="CDD" id="cd06261">
    <property type="entry name" value="TM_PBP2"/>
    <property type="match status" value="1"/>
</dbReference>
<evidence type="ECO:0000259" key="9">
    <source>
        <dbReference type="PROSITE" id="PS50928"/>
    </source>
</evidence>
<comment type="subcellular location">
    <subcellularLocation>
        <location evidence="1 7">Cell membrane</location>
        <topology evidence="1 7">Multi-pass membrane protein</topology>
    </subcellularLocation>
</comment>
<comment type="similarity">
    <text evidence="7">Belongs to the binding-protein-dependent transport system permease family.</text>
</comment>
<dbReference type="SUPFAM" id="SSF161098">
    <property type="entry name" value="MetI-like"/>
    <property type="match status" value="1"/>
</dbReference>
<dbReference type="GO" id="GO:0055085">
    <property type="term" value="P:transmembrane transport"/>
    <property type="evidence" value="ECO:0007669"/>
    <property type="project" value="InterPro"/>
</dbReference>
<accession>A0A1H6IAV0</accession>
<dbReference type="EMBL" id="FNWU01000002">
    <property type="protein sequence ID" value="SEH45773.1"/>
    <property type="molecule type" value="Genomic_DNA"/>
</dbReference>
<proteinExistence type="inferred from homology"/>
<evidence type="ECO:0000256" key="3">
    <source>
        <dbReference type="ARBA" id="ARBA00022475"/>
    </source>
</evidence>
<dbReference type="PANTHER" id="PTHR30151">
    <property type="entry name" value="ALKANE SULFONATE ABC TRANSPORTER-RELATED, MEMBRANE SUBUNIT"/>
    <property type="match status" value="1"/>
</dbReference>
<feature type="transmembrane region" description="Helical" evidence="7">
    <location>
        <begin position="142"/>
        <end position="170"/>
    </location>
</feature>
<dbReference type="PANTHER" id="PTHR30151:SF0">
    <property type="entry name" value="ABC TRANSPORTER PERMEASE PROTEIN MJ0413-RELATED"/>
    <property type="match status" value="1"/>
</dbReference>
<reference evidence="10 11" key="1">
    <citation type="submission" date="2016-10" db="EMBL/GenBank/DDBJ databases">
        <authorList>
            <person name="de Groot N.N."/>
        </authorList>
    </citation>
    <scope>NUCLEOTIDE SEQUENCE [LARGE SCALE GENOMIC DNA]</scope>
    <source>
        <strain evidence="10 11">IBRC-M10418</strain>
    </source>
</reference>
<feature type="transmembrane region" description="Helical" evidence="7">
    <location>
        <begin position="256"/>
        <end position="274"/>
    </location>
</feature>
<evidence type="ECO:0000256" key="6">
    <source>
        <dbReference type="ARBA" id="ARBA00023136"/>
    </source>
</evidence>
<dbReference type="Pfam" id="PF00528">
    <property type="entry name" value="BPD_transp_1"/>
    <property type="match status" value="1"/>
</dbReference>
<keyword evidence="11" id="KW-1185">Reference proteome</keyword>
<dbReference type="Gene3D" id="1.10.3720.10">
    <property type="entry name" value="MetI-like"/>
    <property type="match status" value="1"/>
</dbReference>
<evidence type="ECO:0000256" key="4">
    <source>
        <dbReference type="ARBA" id="ARBA00022692"/>
    </source>
</evidence>
<dbReference type="PROSITE" id="PS50928">
    <property type="entry name" value="ABC_TM1"/>
    <property type="match status" value="1"/>
</dbReference>
<keyword evidence="4 7" id="KW-0812">Transmembrane</keyword>
<gene>
    <name evidence="10" type="ORF">SAMN05192561_10272</name>
</gene>
<keyword evidence="5 7" id="KW-1133">Transmembrane helix</keyword>
<feature type="transmembrane region" description="Helical" evidence="7">
    <location>
        <begin position="47"/>
        <end position="64"/>
    </location>
</feature>
<evidence type="ECO:0000313" key="10">
    <source>
        <dbReference type="EMBL" id="SEH45773.1"/>
    </source>
</evidence>
<keyword evidence="3" id="KW-1003">Cell membrane</keyword>
<dbReference type="GO" id="GO:0005886">
    <property type="term" value="C:plasma membrane"/>
    <property type="evidence" value="ECO:0007669"/>
    <property type="project" value="UniProtKB-SubCell"/>
</dbReference>
<evidence type="ECO:0000256" key="2">
    <source>
        <dbReference type="ARBA" id="ARBA00022448"/>
    </source>
</evidence>
<feature type="compositionally biased region" description="Low complexity" evidence="8">
    <location>
        <begin position="1"/>
        <end position="13"/>
    </location>
</feature>
<evidence type="ECO:0000256" key="7">
    <source>
        <dbReference type="RuleBase" id="RU363032"/>
    </source>
</evidence>
<evidence type="ECO:0000313" key="11">
    <source>
        <dbReference type="Proteomes" id="UP000199215"/>
    </source>
</evidence>